<evidence type="ECO:0000256" key="3">
    <source>
        <dbReference type="ARBA" id="ARBA00023015"/>
    </source>
</evidence>
<dbReference type="InParanoid" id="A0A3P8YT91"/>
<evidence type="ECO:0000256" key="9">
    <source>
        <dbReference type="SAM" id="MobiDB-lite"/>
    </source>
</evidence>
<dbReference type="Gene3D" id="1.10.720.30">
    <property type="entry name" value="SAP domain"/>
    <property type="match status" value="1"/>
</dbReference>
<feature type="compositionally biased region" description="Basic and acidic residues" evidence="9">
    <location>
        <begin position="301"/>
        <end position="315"/>
    </location>
</feature>
<organism evidence="11 12">
    <name type="scientific">Esox lucius</name>
    <name type="common">Northern pike</name>
    <dbReference type="NCBI Taxonomy" id="8010"/>
    <lineage>
        <taxon>Eukaryota</taxon>
        <taxon>Metazoa</taxon>
        <taxon>Chordata</taxon>
        <taxon>Craniata</taxon>
        <taxon>Vertebrata</taxon>
        <taxon>Euteleostomi</taxon>
        <taxon>Actinopterygii</taxon>
        <taxon>Neopterygii</taxon>
        <taxon>Teleostei</taxon>
        <taxon>Protacanthopterygii</taxon>
        <taxon>Esociformes</taxon>
        <taxon>Esocidae</taxon>
        <taxon>Esox</taxon>
    </lineage>
</organism>
<evidence type="ECO:0000256" key="7">
    <source>
        <dbReference type="PROSITE-ProRule" id="PRU00401"/>
    </source>
</evidence>
<keyword evidence="12" id="KW-1185">Reference proteome</keyword>
<dbReference type="OMA" id="LEMPQCF"/>
<sequence>MLVATETLDSPSVEMEPQGLLGTEGDGGLLGLLVPSPQSEAVTHELEELSLQPSNNLPPLNERKNVLQLRLQQRRTREQLVDQGIMPPLKSPAAFHEQIRSLERARTENFLKHKIRSRPERSELVRMHILKETGAEPSLQATQMRLKRARLADDLKEKLAQRPGPMELVEKNILPVEPSVKEAIIVNYPKSMDYGCEEDSGDALSPEQPASHESQASDPSPSSGETRPPEPPCPPPLPTITNHQTVLQPFPVVSQATADFLKTFSTNDLPVSRSMPTPQPITTVAPSKPGPTLVKSQPKQPGEKSRGKKGKEPKPRVKKLKYHQYVPPDQKQEAAEVPMDSSYARLLHQQQLFLQLQILSQQQQHYNYHTILPAPLKPVADGQSSGVSSLPASIVLALPPPPPVPPSTPVRPNSSLSNRKPGHLPPNLEDMKVAELKLELKLRSLPVSGTKTDLIERLKPYQESPSSPAPTQALTPDPNTLPTSVPMEVISSPAILLPAHQMTPERVGSSPPVSPIPTDVSTFRDEGGVSGVSELFCDPQRVSPGQARGETGMGVVLGHVPEEKDRRLHEKERQIEELMRKLEQEQRLVEELKMQLEVEKSQPLQGPFSDPVPMTPTSNTVKMEGRVLANCSASSTQVHHSHSQPNMIKLEDMICNSPSNPQLQPQASSLTQHQPQLQTQASSFNQHQPQLQPQASSLTQHQPQLQPQASSLTQHQPQLQTQGSSLTQHQPQLQTQASSFNQHQSQLQTQGSSLTQFFISHHGTVSQVIGQPGTQTLLTARDGSTQILLPVLQATVSNQAPCLTSVPQLSQLQTTKMETQQVSTQQANHNVNQILQTGTVCNVLGSGMVDKQTRPNMSSQCFLSNSPDNRLSPRGSSPNHSLSNGPVNKSPSPSSSQSTFILHPSSQVNQPPKTREPPRYEDAVKQTRNLLQANNPSQVSTATSQQMDDLFDILIQSGEITPFIQQQELPSLSNKTVPVTASVTTAPINSALSRPSPQIHVAPPLDPLPSLATDNQLEAFLEGTLNDPSPAMDPRTLGLIEELQCQLLDQPYSPMDTSELSFCDSTSPPSSLNMGLSDTALDNMEWLDLTMPPGTSGGVTSLGIPSDFLDTHDLQLHWD</sequence>
<dbReference type="SMART" id="SM00513">
    <property type="entry name" value="SAP"/>
    <property type="match status" value="1"/>
</dbReference>
<feature type="coiled-coil region" evidence="8">
    <location>
        <begin position="565"/>
        <end position="602"/>
    </location>
</feature>
<evidence type="ECO:0000256" key="6">
    <source>
        <dbReference type="ARBA" id="ARBA00023242"/>
    </source>
</evidence>
<feature type="region of interest" description="Disordered" evidence="9">
    <location>
        <begin position="457"/>
        <end position="478"/>
    </location>
</feature>
<dbReference type="PROSITE" id="PS51073">
    <property type="entry name" value="RPEL"/>
    <property type="match status" value="3"/>
</dbReference>
<keyword evidence="3" id="KW-0805">Transcription regulation</keyword>
<dbReference type="InterPro" id="IPR036361">
    <property type="entry name" value="SAP_dom_sf"/>
</dbReference>
<proteinExistence type="predicted"/>
<dbReference type="GO" id="GO:0045944">
    <property type="term" value="P:positive regulation of transcription by RNA polymerase II"/>
    <property type="evidence" value="ECO:0007669"/>
    <property type="project" value="TreeGrafter"/>
</dbReference>
<dbReference type="AlphaFoldDB" id="A0A3P8YT91"/>
<dbReference type="STRING" id="8010.ENSELUP00000019786"/>
<dbReference type="Bgee" id="ENSELUG00000019087">
    <property type="expression patterns" value="Expressed in ovary and 15 other cell types or tissues"/>
</dbReference>
<evidence type="ECO:0000256" key="5">
    <source>
        <dbReference type="ARBA" id="ARBA00023163"/>
    </source>
</evidence>
<evidence type="ECO:0000313" key="11">
    <source>
        <dbReference type="Ensembl" id="ENSELUP00000019786.2"/>
    </source>
</evidence>
<feature type="region of interest" description="Disordered" evidence="9">
    <location>
        <begin position="855"/>
        <end position="922"/>
    </location>
</feature>
<dbReference type="FunCoup" id="A0A3P8YT91">
    <property type="interactions" value="898"/>
</dbReference>
<dbReference type="Pfam" id="PF02037">
    <property type="entry name" value="SAP"/>
    <property type="match status" value="1"/>
</dbReference>
<name>A0A3P8YT91_ESOLU</name>
<reference evidence="12" key="1">
    <citation type="journal article" date="2014" name="PLoS ONE">
        <title>The genome and linkage map of the northern pike (Esox lucius): conserved synteny revealed between the salmonid sister group and the Neoteleostei.</title>
        <authorList>
            <person name="Rondeau E.B."/>
            <person name="Minkley D.R."/>
            <person name="Leong J.S."/>
            <person name="Messmer A.M."/>
            <person name="Jantzen J.R."/>
            <person name="von Schalburg K.R."/>
            <person name="Lemon C."/>
            <person name="Bird N.H."/>
            <person name="Koop B.F."/>
        </authorList>
    </citation>
    <scope>NUCLEOTIDE SEQUENCE</scope>
</reference>
<feature type="compositionally biased region" description="Polar residues" evidence="9">
    <location>
        <begin position="211"/>
        <end position="225"/>
    </location>
</feature>
<feature type="compositionally biased region" description="Pro residues" evidence="9">
    <location>
        <begin position="400"/>
        <end position="409"/>
    </location>
</feature>
<keyword evidence="6" id="KW-0539">Nucleus</keyword>
<dbReference type="GO" id="GO:0003713">
    <property type="term" value="F:transcription coactivator activity"/>
    <property type="evidence" value="ECO:0007669"/>
    <property type="project" value="TreeGrafter"/>
</dbReference>
<feature type="repeat" description="RPEL" evidence="7">
    <location>
        <begin position="153"/>
        <end position="178"/>
    </location>
</feature>
<dbReference type="RefSeq" id="XP_010903623.2">
    <property type="nucleotide sequence ID" value="XM_010905321.5"/>
</dbReference>
<feature type="compositionally biased region" description="Basic and acidic residues" evidence="9">
    <location>
        <begin position="913"/>
        <end position="922"/>
    </location>
</feature>
<dbReference type="SMART" id="SM00707">
    <property type="entry name" value="RPEL"/>
    <property type="match status" value="3"/>
</dbReference>
<evidence type="ECO:0000256" key="2">
    <source>
        <dbReference type="ARBA" id="ARBA00022737"/>
    </source>
</evidence>
<keyword evidence="2" id="KW-0677">Repeat</keyword>
<evidence type="ECO:0000259" key="10">
    <source>
        <dbReference type="PROSITE" id="PS50800"/>
    </source>
</evidence>
<feature type="region of interest" description="Disordered" evidence="9">
    <location>
        <begin position="267"/>
        <end position="318"/>
    </location>
</feature>
<feature type="compositionally biased region" description="Polar residues" evidence="9">
    <location>
        <begin position="656"/>
        <end position="741"/>
    </location>
</feature>
<evidence type="ECO:0000256" key="1">
    <source>
        <dbReference type="ARBA" id="ARBA00004123"/>
    </source>
</evidence>
<keyword evidence="5" id="KW-0804">Transcription</keyword>
<accession>A0A3P8YT91</accession>
<dbReference type="GO" id="GO:0051145">
    <property type="term" value="P:smooth muscle cell differentiation"/>
    <property type="evidence" value="ECO:0007669"/>
    <property type="project" value="TreeGrafter"/>
</dbReference>
<dbReference type="Proteomes" id="UP000265140">
    <property type="component" value="Chromosome 5"/>
</dbReference>
<dbReference type="PANTHER" id="PTHR22793">
    <property type="entry name" value="MYOCARDIN-RELATED TRANSCRIPTION FACTOR-RELATED"/>
    <property type="match status" value="1"/>
</dbReference>
<comment type="subcellular location">
    <subcellularLocation>
        <location evidence="1">Nucleus</location>
    </subcellularLocation>
</comment>
<dbReference type="InterPro" id="IPR003034">
    <property type="entry name" value="SAP_dom"/>
</dbReference>
<feature type="compositionally biased region" description="Pro residues" evidence="9">
    <location>
        <begin position="229"/>
        <end position="238"/>
    </location>
</feature>
<dbReference type="Gene3D" id="1.20.5.1000">
    <property type="entry name" value="arf6 gtpase in complex with a specific effector, jip4"/>
    <property type="match status" value="1"/>
</dbReference>
<reference evidence="11" key="4">
    <citation type="submission" date="2025-09" db="UniProtKB">
        <authorList>
            <consortium name="Ensembl"/>
        </authorList>
    </citation>
    <scope>IDENTIFICATION</scope>
</reference>
<keyword evidence="4 8" id="KW-0175">Coiled coil</keyword>
<dbReference type="SUPFAM" id="SSF68906">
    <property type="entry name" value="SAP domain"/>
    <property type="match status" value="1"/>
</dbReference>
<dbReference type="Ensembl" id="ENSELUT00000030021.3">
    <property type="protein sequence ID" value="ENSELUP00000019786.2"/>
    <property type="gene ID" value="ENSELUG00000019087.3"/>
</dbReference>
<feature type="region of interest" description="Disordered" evidence="9">
    <location>
        <begin position="195"/>
        <end position="242"/>
    </location>
</feature>
<feature type="domain" description="SAP" evidence="10">
    <location>
        <begin position="428"/>
        <end position="462"/>
    </location>
</feature>
<feature type="repeat" description="RPEL" evidence="7">
    <location>
        <begin position="109"/>
        <end position="134"/>
    </location>
</feature>
<evidence type="ECO:0000313" key="12">
    <source>
        <dbReference type="Proteomes" id="UP000265140"/>
    </source>
</evidence>
<evidence type="ECO:0000256" key="8">
    <source>
        <dbReference type="SAM" id="Coils"/>
    </source>
</evidence>
<dbReference type="Gene3D" id="6.10.140.2040">
    <property type="match status" value="1"/>
</dbReference>
<protein>
    <recommendedName>
        <fullName evidence="10">SAP domain-containing protein</fullName>
    </recommendedName>
</protein>
<feature type="compositionally biased region" description="Polar residues" evidence="9">
    <location>
        <begin position="855"/>
        <end position="889"/>
    </location>
</feature>
<dbReference type="OrthoDB" id="197676at2759"/>
<dbReference type="PANTHER" id="PTHR22793:SF5">
    <property type="entry name" value="MYOCARDIN-RELATED TRANSCRIPTION FACTOR B"/>
    <property type="match status" value="1"/>
</dbReference>
<dbReference type="CTD" id="793956"/>
<dbReference type="InterPro" id="IPR043451">
    <property type="entry name" value="Myocardin-like"/>
</dbReference>
<feature type="compositionally biased region" description="Polar residues" evidence="9">
    <location>
        <begin position="463"/>
        <end position="478"/>
    </location>
</feature>
<dbReference type="Pfam" id="PF02755">
    <property type="entry name" value="RPEL"/>
    <property type="match status" value="2"/>
</dbReference>
<reference evidence="11" key="3">
    <citation type="submission" date="2025-08" db="UniProtKB">
        <authorList>
            <consortium name="Ensembl"/>
        </authorList>
    </citation>
    <scope>IDENTIFICATION</scope>
</reference>
<feature type="compositionally biased region" description="Polar residues" evidence="9">
    <location>
        <begin position="267"/>
        <end position="285"/>
    </location>
</feature>
<dbReference type="FunFam" id="1.10.720.30:FF:000002">
    <property type="entry name" value="Myocardin related transcription factor A"/>
    <property type="match status" value="1"/>
</dbReference>
<feature type="region of interest" description="Disordered" evidence="9">
    <location>
        <begin position="654"/>
        <end position="746"/>
    </location>
</feature>
<evidence type="ECO:0000256" key="4">
    <source>
        <dbReference type="ARBA" id="ARBA00023054"/>
    </source>
</evidence>
<reference evidence="11" key="2">
    <citation type="submission" date="2020-02" db="EMBL/GenBank/DDBJ databases">
        <title>Esox lucius (northern pike) genome, fEsoLuc1, primary haplotype.</title>
        <authorList>
            <person name="Myers G."/>
            <person name="Karagic N."/>
            <person name="Meyer A."/>
            <person name="Pippel M."/>
            <person name="Reichard M."/>
            <person name="Winkler S."/>
            <person name="Tracey A."/>
            <person name="Sims Y."/>
            <person name="Howe K."/>
            <person name="Rhie A."/>
            <person name="Formenti G."/>
            <person name="Durbin R."/>
            <person name="Fedrigo O."/>
            <person name="Jarvis E.D."/>
        </authorList>
    </citation>
    <scope>NUCLEOTIDE SEQUENCE [LARGE SCALE GENOMIC DNA]</scope>
</reference>
<feature type="repeat" description="RPEL" evidence="7">
    <location>
        <begin position="65"/>
        <end position="90"/>
    </location>
</feature>
<feature type="region of interest" description="Disordered" evidence="9">
    <location>
        <begin position="400"/>
        <end position="428"/>
    </location>
</feature>
<dbReference type="GO" id="GO:0005634">
    <property type="term" value="C:nucleus"/>
    <property type="evidence" value="ECO:0007669"/>
    <property type="project" value="UniProtKB-SubCell"/>
</dbReference>
<dbReference type="PROSITE" id="PS50800">
    <property type="entry name" value="SAP"/>
    <property type="match status" value="1"/>
</dbReference>
<dbReference type="InterPro" id="IPR004018">
    <property type="entry name" value="RPEL_repeat"/>
</dbReference>
<dbReference type="GeneID" id="105031087"/>
<dbReference type="Gene3D" id="6.10.150.10">
    <property type="match status" value="1"/>
</dbReference>
<dbReference type="GeneTree" id="ENSGT00950000182979"/>